<name>A0ABW4LEW8_9MICO</name>
<comment type="caution">
    <text evidence="1">The sequence shown here is derived from an EMBL/GenBank/DDBJ whole genome shotgun (WGS) entry which is preliminary data.</text>
</comment>
<proteinExistence type="predicted"/>
<sequence length="166" mass="17261">MFGLRGTRRAADRLADAAAIEDPIGAFAAWAVERAEGVCWIRADGPLDDLFRAVARDLPELGRSGVRWNGGGVLGDSGAEWFAFEGVEGAALVFAMAEAPRLASRQLGVLTALSQHAAYVVAGGAVPKRLRTDLTDLVGVPVWQIAGLARLAPGALAEPGFPTLAA</sequence>
<dbReference type="Proteomes" id="UP001597347">
    <property type="component" value="Unassembled WGS sequence"/>
</dbReference>
<evidence type="ECO:0000313" key="1">
    <source>
        <dbReference type="EMBL" id="MFD1722076.1"/>
    </source>
</evidence>
<evidence type="ECO:0000313" key="2">
    <source>
        <dbReference type="Proteomes" id="UP001597347"/>
    </source>
</evidence>
<organism evidence="1 2">
    <name type="scientific">Amnibacterium endophyticum</name>
    <dbReference type="NCBI Taxonomy" id="2109337"/>
    <lineage>
        <taxon>Bacteria</taxon>
        <taxon>Bacillati</taxon>
        <taxon>Actinomycetota</taxon>
        <taxon>Actinomycetes</taxon>
        <taxon>Micrococcales</taxon>
        <taxon>Microbacteriaceae</taxon>
        <taxon>Amnibacterium</taxon>
    </lineage>
</organism>
<dbReference type="EMBL" id="JBHUEA010000016">
    <property type="protein sequence ID" value="MFD1722076.1"/>
    <property type="molecule type" value="Genomic_DNA"/>
</dbReference>
<keyword evidence="2" id="KW-1185">Reference proteome</keyword>
<accession>A0ABW4LEW8</accession>
<dbReference type="RefSeq" id="WP_377934863.1">
    <property type="nucleotide sequence ID" value="NZ_JBHUEA010000016.1"/>
</dbReference>
<gene>
    <name evidence="1" type="ORF">ACFSBI_10995</name>
</gene>
<reference evidence="2" key="1">
    <citation type="journal article" date="2019" name="Int. J. Syst. Evol. Microbiol.">
        <title>The Global Catalogue of Microorganisms (GCM) 10K type strain sequencing project: providing services to taxonomists for standard genome sequencing and annotation.</title>
        <authorList>
            <consortium name="The Broad Institute Genomics Platform"/>
            <consortium name="The Broad Institute Genome Sequencing Center for Infectious Disease"/>
            <person name="Wu L."/>
            <person name="Ma J."/>
        </authorList>
    </citation>
    <scope>NUCLEOTIDE SEQUENCE [LARGE SCALE GENOMIC DNA]</scope>
    <source>
        <strain evidence="2">CGMCC 1.12471</strain>
    </source>
</reference>
<protein>
    <submittedName>
        <fullName evidence="1">Uncharacterized protein</fullName>
    </submittedName>
</protein>